<name>A0A918K387_9GAMM</name>
<protein>
    <recommendedName>
        <fullName evidence="10">Secretin/TonB short N-terminal domain-containing protein</fullName>
    </recommendedName>
</protein>
<reference evidence="11" key="2">
    <citation type="submission" date="2020-09" db="EMBL/GenBank/DDBJ databases">
        <authorList>
            <person name="Sun Q."/>
            <person name="Kim S."/>
        </authorList>
    </citation>
    <scope>NUCLEOTIDE SEQUENCE</scope>
    <source>
        <strain evidence="11">KCTC 22169</strain>
    </source>
</reference>
<dbReference type="GO" id="GO:0009279">
    <property type="term" value="C:cell outer membrane"/>
    <property type="evidence" value="ECO:0007669"/>
    <property type="project" value="UniProtKB-SubCell"/>
</dbReference>
<evidence type="ECO:0000313" key="12">
    <source>
        <dbReference type="Proteomes" id="UP000626148"/>
    </source>
</evidence>
<dbReference type="InterPro" id="IPR004846">
    <property type="entry name" value="T2SS/T3SS_dom"/>
</dbReference>
<dbReference type="Pfam" id="PF11741">
    <property type="entry name" value="AMIN"/>
    <property type="match status" value="1"/>
</dbReference>
<comment type="caution">
    <text evidence="11">The sequence shown here is derived from an EMBL/GenBank/DDBJ whole genome shotgun (WGS) entry which is preliminary data.</text>
</comment>
<dbReference type="Pfam" id="PF07660">
    <property type="entry name" value="STN"/>
    <property type="match status" value="1"/>
</dbReference>
<evidence type="ECO:0000256" key="3">
    <source>
        <dbReference type="ARBA" id="ARBA00022729"/>
    </source>
</evidence>
<keyword evidence="6" id="KW-0998">Cell outer membrane</keyword>
<dbReference type="Gene3D" id="2.60.40.3470">
    <property type="match status" value="1"/>
</dbReference>
<keyword evidence="12" id="KW-1185">Reference proteome</keyword>
<dbReference type="PANTHER" id="PTHR30604:SF1">
    <property type="entry name" value="DNA UTILIZATION PROTEIN HOFQ"/>
    <property type="match status" value="1"/>
</dbReference>
<dbReference type="InterPro" id="IPR011662">
    <property type="entry name" value="Secretin/TonB_short_N"/>
</dbReference>
<dbReference type="EMBL" id="BMXR01000002">
    <property type="protein sequence ID" value="GGX44509.1"/>
    <property type="molecule type" value="Genomic_DNA"/>
</dbReference>
<feature type="compositionally biased region" description="Low complexity" evidence="9">
    <location>
        <begin position="216"/>
        <end position="228"/>
    </location>
</feature>
<feature type="domain" description="Secretin/TonB short N-terminal" evidence="10">
    <location>
        <begin position="108"/>
        <end position="156"/>
    </location>
</feature>
<evidence type="ECO:0000256" key="2">
    <source>
        <dbReference type="ARBA" id="ARBA00022448"/>
    </source>
</evidence>
<dbReference type="NCBIfam" id="TIGR02515">
    <property type="entry name" value="IV_pilus_PilQ"/>
    <property type="match status" value="1"/>
</dbReference>
<evidence type="ECO:0000259" key="10">
    <source>
        <dbReference type="SMART" id="SM00965"/>
    </source>
</evidence>
<dbReference type="AlphaFoldDB" id="A0A918K387"/>
<reference evidence="11" key="1">
    <citation type="journal article" date="2014" name="Int. J. Syst. Evol. Microbiol.">
        <title>Complete genome sequence of Corynebacterium casei LMG S-19264T (=DSM 44701T), isolated from a smear-ripened cheese.</title>
        <authorList>
            <consortium name="US DOE Joint Genome Institute (JGI-PGF)"/>
            <person name="Walter F."/>
            <person name="Albersmeier A."/>
            <person name="Kalinowski J."/>
            <person name="Ruckert C."/>
        </authorList>
    </citation>
    <scope>NUCLEOTIDE SEQUENCE</scope>
    <source>
        <strain evidence="11">KCTC 22169</strain>
    </source>
</reference>
<keyword evidence="3" id="KW-0732">Signal</keyword>
<evidence type="ECO:0000256" key="4">
    <source>
        <dbReference type="ARBA" id="ARBA00022927"/>
    </source>
</evidence>
<gene>
    <name evidence="11" type="ORF">GCM10007392_09130</name>
</gene>
<comment type="similarity">
    <text evidence="7">Belongs to the bacterial secretin family.</text>
</comment>
<evidence type="ECO:0000256" key="9">
    <source>
        <dbReference type="SAM" id="MobiDB-lite"/>
    </source>
</evidence>
<dbReference type="Gene3D" id="3.30.1370.120">
    <property type="match status" value="1"/>
</dbReference>
<comment type="subcellular location">
    <subcellularLocation>
        <location evidence="8">Cell outer membrane</location>
    </subcellularLocation>
    <subcellularLocation>
        <location evidence="1">Membrane</location>
    </subcellularLocation>
</comment>
<dbReference type="Proteomes" id="UP000626148">
    <property type="component" value="Unassembled WGS sequence"/>
</dbReference>
<dbReference type="PANTHER" id="PTHR30604">
    <property type="entry name" value="PROTEIN TRANSPORT PROTEIN HOFQ"/>
    <property type="match status" value="1"/>
</dbReference>
<dbReference type="SMART" id="SM00965">
    <property type="entry name" value="STN"/>
    <property type="match status" value="1"/>
</dbReference>
<accession>A0A918K387</accession>
<keyword evidence="2 8" id="KW-0813">Transport</keyword>
<feature type="region of interest" description="Disordered" evidence="9">
    <location>
        <begin position="202"/>
        <end position="228"/>
    </location>
</feature>
<evidence type="ECO:0000256" key="5">
    <source>
        <dbReference type="ARBA" id="ARBA00023136"/>
    </source>
</evidence>
<keyword evidence="4" id="KW-0653">Protein transport</keyword>
<evidence type="ECO:0000256" key="7">
    <source>
        <dbReference type="RuleBase" id="RU004003"/>
    </source>
</evidence>
<dbReference type="Gene3D" id="3.30.1370.130">
    <property type="match status" value="1"/>
</dbReference>
<dbReference type="PRINTS" id="PR00811">
    <property type="entry name" value="BCTERIALGSPD"/>
</dbReference>
<evidence type="ECO:0000313" key="11">
    <source>
        <dbReference type="EMBL" id="GGX44509.1"/>
    </source>
</evidence>
<dbReference type="FunFam" id="3.30.1370.130:FF:000001">
    <property type="entry name" value="Type IV pilus secretin PilQ"/>
    <property type="match status" value="1"/>
</dbReference>
<organism evidence="11 12">
    <name type="scientific">Saccharospirillum salsuginis</name>
    <dbReference type="NCBI Taxonomy" id="418750"/>
    <lineage>
        <taxon>Bacteria</taxon>
        <taxon>Pseudomonadati</taxon>
        <taxon>Pseudomonadota</taxon>
        <taxon>Gammaproteobacteria</taxon>
        <taxon>Oceanospirillales</taxon>
        <taxon>Saccharospirillaceae</taxon>
        <taxon>Saccharospirillum</taxon>
    </lineage>
</organism>
<dbReference type="InterPro" id="IPR038591">
    <property type="entry name" value="NolW-like_sf"/>
</dbReference>
<dbReference type="InterPro" id="IPR021731">
    <property type="entry name" value="AMIN_dom"/>
</dbReference>
<dbReference type="InterPro" id="IPR051808">
    <property type="entry name" value="Type_IV_pilus_biogenesis"/>
</dbReference>
<evidence type="ECO:0000256" key="6">
    <source>
        <dbReference type="ARBA" id="ARBA00023237"/>
    </source>
</evidence>
<evidence type="ECO:0000256" key="1">
    <source>
        <dbReference type="ARBA" id="ARBA00004370"/>
    </source>
</evidence>
<keyword evidence="5" id="KW-0472">Membrane</keyword>
<dbReference type="GO" id="GO:0009306">
    <property type="term" value="P:protein secretion"/>
    <property type="evidence" value="ECO:0007669"/>
    <property type="project" value="InterPro"/>
</dbReference>
<evidence type="ECO:0000256" key="8">
    <source>
        <dbReference type="RuleBase" id="RU004004"/>
    </source>
</evidence>
<dbReference type="Pfam" id="PF00263">
    <property type="entry name" value="Secretin"/>
    <property type="match status" value="1"/>
</dbReference>
<sequence length="514" mass="55199">MVRVEDYEVPSELRRRLDVVDFATSVHFVNVYREEGDAVIELEINGAYDYLAYQADNRMTIDVQTLTPEEAEARLKEQFPYSGEKLSLSFQDIEVRNVLQLIADYVGLNLVASDSISGNITLRLQNVPWDQALDLVLKTKGLDKRQTGNVLLVAPAQEIAERERLELESQQQVEQLAPLVTEFVQINYAKASEILSVIQTGAGGGGGSDGEGEEGGSSSSGFLSSRGSASVDARTNTLILRDTASNLERIREAIRIFDVPVRQVLIEARVVAARTSVGKELGIRWGGNVNNASDTPVVASGSLDQTSSIGSDLNTSGGTSYEMSYPDALVVDLPAANSNASSFAIGVAAFDYALDLELSALETRGSAEVVSQPKIVTSDGQEAYIISGQSIPFTGEDGETIFRDAGLSLRVTPQITPDNRMVLDLIVTQDSLAAGGNAIDTNSVTTQVLVDNGETLVLGGVYRTEAVTTVNKTPLLGDLPVLGALFKRSSTSEEKTELLIFITPKLVREGLASN</sequence>
<proteinExistence type="inferred from homology"/>
<dbReference type="InterPro" id="IPR013355">
    <property type="entry name" value="Pilus_4_PilQ"/>
</dbReference>
<dbReference type="Pfam" id="PF03958">
    <property type="entry name" value="Secretin_N"/>
    <property type="match status" value="1"/>
</dbReference>
<dbReference type="InterPro" id="IPR001775">
    <property type="entry name" value="GspD/PilQ"/>
</dbReference>
<dbReference type="InterPro" id="IPR005644">
    <property type="entry name" value="NolW-like"/>
</dbReference>